<keyword evidence="1" id="KW-1133">Transmembrane helix</keyword>
<reference evidence="3" key="1">
    <citation type="submission" date="2022-10" db="EMBL/GenBank/DDBJ databases">
        <title>Genome assembly of Pristionchus species.</title>
        <authorList>
            <person name="Yoshida K."/>
            <person name="Sommer R.J."/>
        </authorList>
    </citation>
    <scope>NUCLEOTIDE SEQUENCE [LARGE SCALE GENOMIC DNA]</scope>
    <source>
        <strain evidence="3">RS5460</strain>
    </source>
</reference>
<dbReference type="InterPro" id="IPR019424">
    <property type="entry name" value="7TM_GPCR_Srsx"/>
</dbReference>
<dbReference type="EMBL" id="BTRK01000004">
    <property type="protein sequence ID" value="GMR46968.1"/>
    <property type="molecule type" value="Genomic_DNA"/>
</dbReference>
<gene>
    <name evidence="2" type="ORF">PMAYCL1PPCAC_17163</name>
</gene>
<keyword evidence="1" id="KW-0812">Transmembrane</keyword>
<evidence type="ECO:0008006" key="4">
    <source>
        <dbReference type="Google" id="ProtNLM"/>
    </source>
</evidence>
<keyword evidence="3" id="KW-1185">Reference proteome</keyword>
<organism evidence="2 3">
    <name type="scientific">Pristionchus mayeri</name>
    <dbReference type="NCBI Taxonomy" id="1317129"/>
    <lineage>
        <taxon>Eukaryota</taxon>
        <taxon>Metazoa</taxon>
        <taxon>Ecdysozoa</taxon>
        <taxon>Nematoda</taxon>
        <taxon>Chromadorea</taxon>
        <taxon>Rhabditida</taxon>
        <taxon>Rhabditina</taxon>
        <taxon>Diplogasteromorpha</taxon>
        <taxon>Diplogasteroidea</taxon>
        <taxon>Neodiplogasteridae</taxon>
        <taxon>Pristionchus</taxon>
    </lineage>
</organism>
<evidence type="ECO:0000256" key="1">
    <source>
        <dbReference type="SAM" id="Phobius"/>
    </source>
</evidence>
<dbReference type="PANTHER" id="PTHR23360">
    <property type="entry name" value="G-PROTEIN COUPLED RECEPTORS FAMILY 1 PROFILE DOMAIN-CONTAINING PROTEIN-RELATED"/>
    <property type="match status" value="1"/>
</dbReference>
<dbReference type="Proteomes" id="UP001328107">
    <property type="component" value="Unassembled WGS sequence"/>
</dbReference>
<keyword evidence="1" id="KW-0472">Membrane</keyword>
<protein>
    <recommendedName>
        <fullName evidence="4">G protein-coupled receptor</fullName>
    </recommendedName>
</protein>
<sequence length="99" mass="11394">MCHCSAIVAYATLHHASAYYYFEEEIVVCSPPEMYQGNAKKVWGSITFAVIVMSLIVYYAVWRKLRHAATFSQDRRLFRSIFAVMSVIILGWLSSMLTF</sequence>
<dbReference type="InterPro" id="IPR047130">
    <property type="entry name" value="7TM_GPCR_Srsx_nematod"/>
</dbReference>
<dbReference type="AlphaFoldDB" id="A0AAN5CM54"/>
<proteinExistence type="predicted"/>
<dbReference type="PANTHER" id="PTHR23360:SF5">
    <property type="entry name" value="G-PROTEIN COUPLED RECEPTORS FAMILY 1 PROFILE DOMAIN-CONTAINING PROTEIN"/>
    <property type="match status" value="1"/>
</dbReference>
<feature type="transmembrane region" description="Helical" evidence="1">
    <location>
        <begin position="42"/>
        <end position="61"/>
    </location>
</feature>
<name>A0AAN5CM54_9BILA</name>
<dbReference type="Pfam" id="PF10320">
    <property type="entry name" value="7TM_GPCR_Srsx"/>
    <property type="match status" value="1"/>
</dbReference>
<feature type="transmembrane region" description="Helical" evidence="1">
    <location>
        <begin position="81"/>
        <end position="98"/>
    </location>
</feature>
<accession>A0AAN5CM54</accession>
<comment type="caution">
    <text evidence="2">The sequence shown here is derived from an EMBL/GenBank/DDBJ whole genome shotgun (WGS) entry which is preliminary data.</text>
</comment>
<evidence type="ECO:0000313" key="2">
    <source>
        <dbReference type="EMBL" id="GMR46968.1"/>
    </source>
</evidence>
<feature type="non-terminal residue" evidence="2">
    <location>
        <position position="99"/>
    </location>
</feature>
<evidence type="ECO:0000313" key="3">
    <source>
        <dbReference type="Proteomes" id="UP001328107"/>
    </source>
</evidence>